<protein>
    <submittedName>
        <fullName evidence="2">Uncharacterized protein</fullName>
    </submittedName>
</protein>
<comment type="caution">
    <text evidence="2">The sequence shown here is derived from an EMBL/GenBank/DDBJ whole genome shotgun (WGS) entry which is preliminary data.</text>
</comment>
<organism evidence="2 3">
    <name type="scientific">Polaribacter irgensii 23-P</name>
    <dbReference type="NCBI Taxonomy" id="313594"/>
    <lineage>
        <taxon>Bacteria</taxon>
        <taxon>Pseudomonadati</taxon>
        <taxon>Bacteroidota</taxon>
        <taxon>Flavobacteriia</taxon>
        <taxon>Flavobacteriales</taxon>
        <taxon>Flavobacteriaceae</taxon>
    </lineage>
</organism>
<dbReference type="AlphaFoldDB" id="A4BXY6"/>
<dbReference type="Proteomes" id="UP000003053">
    <property type="component" value="Unassembled WGS sequence"/>
</dbReference>
<name>A4BXY6_9FLAO</name>
<dbReference type="STRING" id="313594.PI23P_04997"/>
<accession>A4BXY6</accession>
<keyword evidence="1" id="KW-0812">Transmembrane</keyword>
<keyword evidence="1" id="KW-0472">Membrane</keyword>
<dbReference type="OrthoDB" id="1203255at2"/>
<reference evidence="2 3" key="1">
    <citation type="submission" date="2006-02" db="EMBL/GenBank/DDBJ databases">
        <authorList>
            <person name="Murray A."/>
            <person name="Staley J."/>
            <person name="Ferriera S."/>
            <person name="Johnson J."/>
            <person name="Kravitz S."/>
            <person name="Halpern A."/>
            <person name="Remington K."/>
            <person name="Beeson K."/>
            <person name="Tran B."/>
            <person name="Rogers Y.-H."/>
            <person name="Friedman R."/>
            <person name="Venter J.C."/>
        </authorList>
    </citation>
    <scope>NUCLEOTIDE SEQUENCE [LARGE SCALE GENOMIC DNA]</scope>
    <source>
        <strain evidence="2 3">23-P</strain>
    </source>
</reference>
<feature type="transmembrane region" description="Helical" evidence="1">
    <location>
        <begin position="32"/>
        <end position="50"/>
    </location>
</feature>
<keyword evidence="1" id="KW-1133">Transmembrane helix</keyword>
<evidence type="ECO:0000256" key="1">
    <source>
        <dbReference type="SAM" id="Phobius"/>
    </source>
</evidence>
<dbReference type="EMBL" id="AAOG01000001">
    <property type="protein sequence ID" value="EAR13827.1"/>
    <property type="molecule type" value="Genomic_DNA"/>
</dbReference>
<keyword evidence="3" id="KW-1185">Reference proteome</keyword>
<feature type="transmembrane region" description="Helical" evidence="1">
    <location>
        <begin position="7"/>
        <end position="26"/>
    </location>
</feature>
<dbReference type="HOGENOM" id="CLU_2718877_0_0_10"/>
<evidence type="ECO:0000313" key="3">
    <source>
        <dbReference type="Proteomes" id="UP000003053"/>
    </source>
</evidence>
<evidence type="ECO:0000313" key="2">
    <source>
        <dbReference type="EMBL" id="EAR13827.1"/>
    </source>
</evidence>
<proteinExistence type="predicted"/>
<sequence>MRIKPFIPFLFPVFILFFGLVIYKILDYDPNFYTISVNIGAAYLFSPRLTKIKKQHRTETQVTWLFLKKSVK</sequence>
<gene>
    <name evidence="2" type="ORF">PI23P_04997</name>
</gene>